<dbReference type="Pfam" id="PF21736">
    <property type="entry name" value="REC102"/>
    <property type="match status" value="1"/>
</dbReference>
<dbReference type="STRING" id="1071382.H2ANZ3"/>
<evidence type="ECO:0000313" key="1">
    <source>
        <dbReference type="EMBL" id="CCF56093.1"/>
    </source>
</evidence>
<dbReference type="KEGG" id="kaf:KAFR_0A06580"/>
<dbReference type="GeneID" id="13886237"/>
<dbReference type="eggNOG" id="ENOG502S4ZG">
    <property type="taxonomic scope" value="Eukaryota"/>
</dbReference>
<organism evidence="1 2">
    <name type="scientific">Kazachstania africana (strain ATCC 22294 / BCRC 22015 / CBS 2517 / CECT 1963 / NBRC 1671 / NRRL Y-8276)</name>
    <name type="common">Yeast</name>
    <name type="synonym">Kluyveromyces africanus</name>
    <dbReference type="NCBI Taxonomy" id="1071382"/>
    <lineage>
        <taxon>Eukaryota</taxon>
        <taxon>Fungi</taxon>
        <taxon>Dikarya</taxon>
        <taxon>Ascomycota</taxon>
        <taxon>Saccharomycotina</taxon>
        <taxon>Saccharomycetes</taxon>
        <taxon>Saccharomycetales</taxon>
        <taxon>Saccharomycetaceae</taxon>
        <taxon>Kazachstania</taxon>
    </lineage>
</organism>
<evidence type="ECO:0000313" key="2">
    <source>
        <dbReference type="Proteomes" id="UP000005220"/>
    </source>
</evidence>
<dbReference type="Proteomes" id="UP000005220">
    <property type="component" value="Chromosome 1"/>
</dbReference>
<gene>
    <name evidence="1" type="primary">KAFR0A06580</name>
    <name evidence="1" type="ORF">KAFR_0A06580</name>
</gene>
<dbReference type="InterPro" id="IPR048920">
    <property type="entry name" value="REC102"/>
</dbReference>
<keyword evidence="2" id="KW-1185">Reference proteome</keyword>
<dbReference type="EMBL" id="HE650821">
    <property type="protein sequence ID" value="CCF56093.1"/>
    <property type="molecule type" value="Genomic_DNA"/>
</dbReference>
<dbReference type="RefSeq" id="XP_003955228.1">
    <property type="nucleotide sequence ID" value="XM_003955179.1"/>
</dbReference>
<dbReference type="AlphaFoldDB" id="H2ANZ3"/>
<dbReference type="InParanoid" id="H2ANZ3"/>
<dbReference type="OrthoDB" id="4060534at2759"/>
<protein>
    <submittedName>
        <fullName evidence="1">Uncharacterized protein</fullName>
    </submittedName>
</protein>
<dbReference type="FunCoup" id="H2ANZ3">
    <property type="interactions" value="25"/>
</dbReference>
<proteinExistence type="predicted"/>
<accession>H2ANZ3</accession>
<reference evidence="1 2" key="1">
    <citation type="journal article" date="2011" name="Proc. Natl. Acad. Sci. U.S.A.">
        <title>Evolutionary erosion of yeast sex chromosomes by mating-type switching accidents.</title>
        <authorList>
            <person name="Gordon J.L."/>
            <person name="Armisen D."/>
            <person name="Proux-Wera E."/>
            <person name="Oheigeartaigh S.S."/>
            <person name="Byrne K.P."/>
            <person name="Wolfe K.H."/>
        </authorList>
    </citation>
    <scope>NUCLEOTIDE SEQUENCE [LARGE SCALE GENOMIC DNA]</scope>
    <source>
        <strain evidence="2">ATCC 22294 / BCRC 22015 / CBS 2517 / CECT 1963 / NBRC 1671 / NRRL Y-8276</strain>
    </source>
</reference>
<name>H2ANZ3_KAZAF</name>
<sequence length="200" mass="23081">MTNKFVKILLRFTTTDEPICRNLIDQFTQKLKMSAKFWEEHLFYQINNVIQLPDSIELQLKCQILNSEKIDYLLRKPLENVTGNKYSICFNIVQKLQINIDISLFREVTLENITTTFNQYFVSLLASQLELKFPFVFSKLARSRLKAQEDDLSPLSQCIIGSAALLPNLLMTMQRDTTATIVYQLLAGGGKANFINFHFA</sequence>
<dbReference type="HOGENOM" id="CLU_094693_1_0_1"/>